<dbReference type="Pfam" id="PF13383">
    <property type="entry name" value="Methyltransf_22"/>
    <property type="match status" value="1"/>
</dbReference>
<dbReference type="AlphaFoldDB" id="A0A9P6QSN9"/>
<keyword evidence="4" id="KW-1185">Reference proteome</keyword>
<dbReference type="OrthoDB" id="10006218at2759"/>
<proteinExistence type="predicted"/>
<dbReference type="SUPFAM" id="SSF53335">
    <property type="entry name" value="S-adenosyl-L-methionine-dependent methyltransferases"/>
    <property type="match status" value="1"/>
</dbReference>
<feature type="transmembrane region" description="Helical" evidence="1">
    <location>
        <begin position="20"/>
        <end position="37"/>
    </location>
</feature>
<keyword evidence="1" id="KW-0812">Transmembrane</keyword>
<accession>A0A9P6QSN9</accession>
<dbReference type="InterPro" id="IPR025714">
    <property type="entry name" value="Methyltranfer_dom"/>
</dbReference>
<dbReference type="EMBL" id="JAAAIN010002572">
    <property type="protein sequence ID" value="KAG0291929.1"/>
    <property type="molecule type" value="Genomic_DNA"/>
</dbReference>
<dbReference type="InterPro" id="IPR029063">
    <property type="entry name" value="SAM-dependent_MTases_sf"/>
</dbReference>
<gene>
    <name evidence="3" type="ORF">BGZ97_005747</name>
</gene>
<dbReference type="PANTHER" id="PTHR32026">
    <property type="entry name" value="METHYLTRANSFERASE-LIKE PROTEIN 24"/>
    <property type="match status" value="1"/>
</dbReference>
<comment type="caution">
    <text evidence="3">The sequence shown here is derived from an EMBL/GenBank/DDBJ whole genome shotgun (WGS) entry which is preliminary data.</text>
</comment>
<name>A0A9P6QSN9_9FUNG</name>
<reference evidence="3" key="1">
    <citation type="journal article" date="2020" name="Fungal Divers.">
        <title>Resolving the Mortierellaceae phylogeny through synthesis of multi-gene phylogenetics and phylogenomics.</title>
        <authorList>
            <person name="Vandepol N."/>
            <person name="Liber J."/>
            <person name="Desiro A."/>
            <person name="Na H."/>
            <person name="Kennedy M."/>
            <person name="Barry K."/>
            <person name="Grigoriev I.V."/>
            <person name="Miller A.N."/>
            <person name="O'Donnell K."/>
            <person name="Stajich J.E."/>
            <person name="Bonito G."/>
        </authorList>
    </citation>
    <scope>NUCLEOTIDE SEQUENCE</scope>
    <source>
        <strain evidence="3">NVP60</strain>
    </source>
</reference>
<dbReference type="PANTHER" id="PTHR32026:SF10">
    <property type="entry name" value="METHYLTRANSFERASE-LIKE PROTEIN 24-RELATED"/>
    <property type="match status" value="1"/>
</dbReference>
<organism evidence="3 4">
    <name type="scientific">Linnemannia gamsii</name>
    <dbReference type="NCBI Taxonomy" id="64522"/>
    <lineage>
        <taxon>Eukaryota</taxon>
        <taxon>Fungi</taxon>
        <taxon>Fungi incertae sedis</taxon>
        <taxon>Mucoromycota</taxon>
        <taxon>Mortierellomycotina</taxon>
        <taxon>Mortierellomycetes</taxon>
        <taxon>Mortierellales</taxon>
        <taxon>Mortierellaceae</taxon>
        <taxon>Linnemannia</taxon>
    </lineage>
</organism>
<dbReference type="Proteomes" id="UP000823405">
    <property type="component" value="Unassembled WGS sequence"/>
</dbReference>
<sequence>MTSTKTTFSHLVQGLLRPRFLFPTLIATVLLLSTIHYQRTRDDSDYNNDNYIAPNEHDSKHKANTYFDGSTELSRRLEKAETLYQRQVSARGQYISENNVDSGAWLPKAKEMMPFWWYFQPAFNCPHEVERVGRFNDGGKWMCGMSVLESMTMEDKCVIYSLGVFDDSSWEKEMIDRTKCQVYAFDASVNGIAGDAAGSPNIHFFKYFIGGKDEVDKDGYTWKTLKTVMEENGHTWIDVLKIDIEGNEFAALNAMMDQFDVLPFSQLQLEIHVLSNVEDKETFMEFLKWWERLEAHHLRPFWSELNIVYSSLQKKLGLSEYSFINIGAKQRLLGNA</sequence>
<evidence type="ECO:0000313" key="3">
    <source>
        <dbReference type="EMBL" id="KAG0291929.1"/>
    </source>
</evidence>
<evidence type="ECO:0000256" key="1">
    <source>
        <dbReference type="SAM" id="Phobius"/>
    </source>
</evidence>
<keyword evidence="1" id="KW-0472">Membrane</keyword>
<evidence type="ECO:0000259" key="2">
    <source>
        <dbReference type="Pfam" id="PF13383"/>
    </source>
</evidence>
<evidence type="ECO:0000313" key="4">
    <source>
        <dbReference type="Proteomes" id="UP000823405"/>
    </source>
</evidence>
<dbReference type="InterPro" id="IPR026913">
    <property type="entry name" value="METTL24"/>
</dbReference>
<keyword evidence="1" id="KW-1133">Transmembrane helix</keyword>
<feature type="domain" description="Methyltransferase" evidence="2">
    <location>
        <begin position="108"/>
        <end position="310"/>
    </location>
</feature>
<protein>
    <recommendedName>
        <fullName evidence="2">Methyltransferase domain-containing protein</fullName>
    </recommendedName>
</protein>